<dbReference type="InterPro" id="IPR051680">
    <property type="entry name" value="ATP-dep_Glu-Cys_Ligase-2"/>
</dbReference>
<keyword evidence="3" id="KW-1185">Reference proteome</keyword>
<dbReference type="Proteomes" id="UP000184211">
    <property type="component" value="Unassembled WGS sequence"/>
</dbReference>
<dbReference type="STRING" id="870908.SAMN04488044_2030"/>
<dbReference type="InterPro" id="IPR007296">
    <property type="entry name" value="DUF403"/>
</dbReference>
<dbReference type="AlphaFoldDB" id="A0A1M5QK98"/>
<evidence type="ECO:0000259" key="1">
    <source>
        <dbReference type="Pfam" id="PF04168"/>
    </source>
</evidence>
<accession>A0A1M5QK98</accession>
<organism evidence="2 3">
    <name type="scientific">Cognatishimia maritima</name>
    <dbReference type="NCBI Taxonomy" id="870908"/>
    <lineage>
        <taxon>Bacteria</taxon>
        <taxon>Pseudomonadati</taxon>
        <taxon>Pseudomonadota</taxon>
        <taxon>Alphaproteobacteria</taxon>
        <taxon>Rhodobacterales</taxon>
        <taxon>Paracoccaceae</taxon>
        <taxon>Cognatishimia</taxon>
    </lineage>
</organism>
<proteinExistence type="predicted"/>
<feature type="domain" description="DUF403" evidence="1">
    <location>
        <begin position="2"/>
        <end position="310"/>
    </location>
</feature>
<gene>
    <name evidence="2" type="ORF">SAMN04488044_2030</name>
</gene>
<evidence type="ECO:0000313" key="2">
    <source>
        <dbReference type="EMBL" id="SHH14535.1"/>
    </source>
</evidence>
<name>A0A1M5QK98_9RHOB</name>
<evidence type="ECO:0000313" key="3">
    <source>
        <dbReference type="Proteomes" id="UP000184211"/>
    </source>
</evidence>
<dbReference type="RefSeq" id="WP_072792922.1">
    <property type="nucleotide sequence ID" value="NZ_FQWM01000003.1"/>
</dbReference>
<protein>
    <submittedName>
        <fullName evidence="2">Uncharacterized conserved protein, Alpha-E superfamily</fullName>
    </submittedName>
</protein>
<sequence>MMLGKTAGGLFWMFRYIERAENIARLLEAGWHIALTRGSDGSNEWESILTTAGMNVAYQEKFDEVTAQNVINFMLRDRENPSSVMSAITTARNNARTVRTSLSSEVWEAVNECWMEMKDTLARPVTERSMHDILTQIRFRTSVVRGALHGTMLRNDIFAFSRLGTMIERVDNTARILDVKYYVLLPSAAYVGTSIDNTQWEIILRSVSAERSYSWLHGAETSAASIANFVLLDARMPRSLAFGTKRIGTYLRDLEEDYGVRHDCHAMAETLCRKVEKRSIESVFDEGLHEFLSSFISDTAKLAGQIEKDFRFYG</sequence>
<dbReference type="PANTHER" id="PTHR34595:SF7">
    <property type="entry name" value="SLL1039 PROTEIN"/>
    <property type="match status" value="1"/>
</dbReference>
<dbReference type="EMBL" id="FQWM01000003">
    <property type="protein sequence ID" value="SHH14535.1"/>
    <property type="molecule type" value="Genomic_DNA"/>
</dbReference>
<reference evidence="3" key="1">
    <citation type="submission" date="2016-11" db="EMBL/GenBank/DDBJ databases">
        <authorList>
            <person name="Varghese N."/>
            <person name="Submissions S."/>
        </authorList>
    </citation>
    <scope>NUCLEOTIDE SEQUENCE [LARGE SCALE GENOMIC DNA]</scope>
    <source>
        <strain evidence="3">DSM 28223</strain>
    </source>
</reference>
<dbReference type="PANTHER" id="PTHR34595">
    <property type="entry name" value="BLR5612 PROTEIN"/>
    <property type="match status" value="1"/>
</dbReference>
<dbReference type="Pfam" id="PF04168">
    <property type="entry name" value="Alpha-E"/>
    <property type="match status" value="1"/>
</dbReference>